<dbReference type="PROSITE" id="PS50110">
    <property type="entry name" value="RESPONSE_REGULATORY"/>
    <property type="match status" value="1"/>
</dbReference>
<dbReference type="PANTHER" id="PTHR43214:SF43">
    <property type="entry name" value="TWO-COMPONENT RESPONSE REGULATOR"/>
    <property type="match status" value="1"/>
</dbReference>
<dbReference type="CDD" id="cd17535">
    <property type="entry name" value="REC_NarL-like"/>
    <property type="match status" value="1"/>
</dbReference>
<reference evidence="5" key="1">
    <citation type="journal article" date="2014" name="Front. Microbiol.">
        <title>High frequency of phylogenetically diverse reductive dehalogenase-homologous genes in deep subseafloor sedimentary metagenomes.</title>
        <authorList>
            <person name="Kawai M."/>
            <person name="Futagami T."/>
            <person name="Toyoda A."/>
            <person name="Takaki Y."/>
            <person name="Nishi S."/>
            <person name="Hori S."/>
            <person name="Arai W."/>
            <person name="Tsubouchi T."/>
            <person name="Morono Y."/>
            <person name="Uchiyama I."/>
            <person name="Ito T."/>
            <person name="Fujiyama A."/>
            <person name="Inagaki F."/>
            <person name="Takami H."/>
        </authorList>
    </citation>
    <scope>NUCLEOTIDE SEQUENCE</scope>
    <source>
        <strain evidence="5">Expedition CK06-06</strain>
    </source>
</reference>
<evidence type="ECO:0000313" key="5">
    <source>
        <dbReference type="EMBL" id="GAH84787.1"/>
    </source>
</evidence>
<dbReference type="AlphaFoldDB" id="X1IST0"/>
<evidence type="ECO:0000259" key="3">
    <source>
        <dbReference type="PROSITE" id="PS50043"/>
    </source>
</evidence>
<dbReference type="SMART" id="SM00448">
    <property type="entry name" value="REC"/>
    <property type="match status" value="1"/>
</dbReference>
<dbReference type="InterPro" id="IPR011006">
    <property type="entry name" value="CheY-like_superfamily"/>
</dbReference>
<dbReference type="Pfam" id="PF00072">
    <property type="entry name" value="Response_reg"/>
    <property type="match status" value="1"/>
</dbReference>
<dbReference type="GO" id="GO:0006355">
    <property type="term" value="P:regulation of DNA-templated transcription"/>
    <property type="evidence" value="ECO:0007669"/>
    <property type="project" value="InterPro"/>
</dbReference>
<dbReference type="SUPFAM" id="SSF52172">
    <property type="entry name" value="CheY-like"/>
    <property type="match status" value="1"/>
</dbReference>
<dbReference type="InterPro" id="IPR039420">
    <property type="entry name" value="WalR-like"/>
</dbReference>
<dbReference type="InterPro" id="IPR016032">
    <property type="entry name" value="Sig_transdc_resp-reg_C-effctor"/>
</dbReference>
<dbReference type="SUPFAM" id="SSF46894">
    <property type="entry name" value="C-terminal effector domain of the bipartite response regulators"/>
    <property type="match status" value="1"/>
</dbReference>
<keyword evidence="2" id="KW-0238">DNA-binding</keyword>
<dbReference type="EMBL" id="BARU01038448">
    <property type="protein sequence ID" value="GAH84787.1"/>
    <property type="molecule type" value="Genomic_DNA"/>
</dbReference>
<evidence type="ECO:0000259" key="4">
    <source>
        <dbReference type="PROSITE" id="PS50110"/>
    </source>
</evidence>
<dbReference type="CDD" id="cd06170">
    <property type="entry name" value="LuxR_C_like"/>
    <property type="match status" value="1"/>
</dbReference>
<sequence>MALIRILLADDHTVVREGTRRILEREPDLKVVAEAGDGDEAIRLAERERPDVAVVDISMPRVNGIEATKGIKRVSPETAVLVLTAYDDDQYVFASLEAGAQGYLLKNARGSELIDAIRRVRNGESVLHPSIASIVLRRISPDGASRAEPSPGRPTGREMDVLRLAARGLSNRRIAQELVVSPRTVESHMARVFSKLNVGSRTQAVMVALRRGWLTLNDISEP</sequence>
<proteinExistence type="predicted"/>
<dbReference type="InterPro" id="IPR001789">
    <property type="entry name" value="Sig_transdc_resp-reg_receiver"/>
</dbReference>
<dbReference type="GO" id="GO:0000160">
    <property type="term" value="P:phosphorelay signal transduction system"/>
    <property type="evidence" value="ECO:0007669"/>
    <property type="project" value="InterPro"/>
</dbReference>
<dbReference type="SMART" id="SM00421">
    <property type="entry name" value="HTH_LUXR"/>
    <property type="match status" value="1"/>
</dbReference>
<evidence type="ECO:0000256" key="1">
    <source>
        <dbReference type="ARBA" id="ARBA00022553"/>
    </source>
</evidence>
<dbReference type="PRINTS" id="PR00038">
    <property type="entry name" value="HTHLUXR"/>
</dbReference>
<evidence type="ECO:0008006" key="6">
    <source>
        <dbReference type="Google" id="ProtNLM"/>
    </source>
</evidence>
<name>X1IST0_9ZZZZ</name>
<dbReference type="InterPro" id="IPR000792">
    <property type="entry name" value="Tscrpt_reg_LuxR_C"/>
</dbReference>
<protein>
    <recommendedName>
        <fullName evidence="6">Response regulator transcription factor</fullName>
    </recommendedName>
</protein>
<dbReference type="GO" id="GO:0003677">
    <property type="term" value="F:DNA binding"/>
    <property type="evidence" value="ECO:0007669"/>
    <property type="project" value="UniProtKB-KW"/>
</dbReference>
<feature type="domain" description="HTH luxR-type" evidence="3">
    <location>
        <begin position="148"/>
        <end position="212"/>
    </location>
</feature>
<dbReference type="PROSITE" id="PS50043">
    <property type="entry name" value="HTH_LUXR_2"/>
    <property type="match status" value="1"/>
</dbReference>
<gene>
    <name evidence="5" type="ORF">S03H2_59767</name>
</gene>
<dbReference type="PANTHER" id="PTHR43214">
    <property type="entry name" value="TWO-COMPONENT RESPONSE REGULATOR"/>
    <property type="match status" value="1"/>
</dbReference>
<feature type="domain" description="Response regulatory" evidence="4">
    <location>
        <begin position="5"/>
        <end position="121"/>
    </location>
</feature>
<organism evidence="5">
    <name type="scientific">marine sediment metagenome</name>
    <dbReference type="NCBI Taxonomy" id="412755"/>
    <lineage>
        <taxon>unclassified sequences</taxon>
        <taxon>metagenomes</taxon>
        <taxon>ecological metagenomes</taxon>
    </lineage>
</organism>
<evidence type="ECO:0000256" key="2">
    <source>
        <dbReference type="ARBA" id="ARBA00023125"/>
    </source>
</evidence>
<comment type="caution">
    <text evidence="5">The sequence shown here is derived from an EMBL/GenBank/DDBJ whole genome shotgun (WGS) entry which is preliminary data.</text>
</comment>
<dbReference type="InterPro" id="IPR058245">
    <property type="entry name" value="NreC/VraR/RcsB-like_REC"/>
</dbReference>
<dbReference type="PROSITE" id="PS00622">
    <property type="entry name" value="HTH_LUXR_1"/>
    <property type="match status" value="1"/>
</dbReference>
<keyword evidence="1" id="KW-0597">Phosphoprotein</keyword>
<dbReference type="Gene3D" id="3.40.50.2300">
    <property type="match status" value="1"/>
</dbReference>
<accession>X1IST0</accession>
<dbReference type="Pfam" id="PF00196">
    <property type="entry name" value="GerE"/>
    <property type="match status" value="1"/>
</dbReference>